<gene>
    <name evidence="1" type="ORF">S01H1_49552</name>
</gene>
<sequence length="169" mass="20428">MWVCKFRGYDEGSKIREIIEESGVDVFYYPVNHYIKERRYYFIAVGIVKGEGKNRFFNGLKKLKKSKHGRRLELLEAEEDFFIIITSHSIDEEEKKYVKTFYNPEIIHFKPIIFHKNGWEEWEIACLHRKPIEDIIKIGKKVYELELLKFHQKKIKNYGFMTMLPELTE</sequence>
<proteinExistence type="predicted"/>
<evidence type="ECO:0000313" key="1">
    <source>
        <dbReference type="EMBL" id="GAG23182.1"/>
    </source>
</evidence>
<protein>
    <submittedName>
        <fullName evidence="1">Uncharacterized protein</fullName>
    </submittedName>
</protein>
<accession>X0WIY4</accession>
<feature type="non-terminal residue" evidence="1">
    <location>
        <position position="169"/>
    </location>
</feature>
<organism evidence="1">
    <name type="scientific">marine sediment metagenome</name>
    <dbReference type="NCBI Taxonomy" id="412755"/>
    <lineage>
        <taxon>unclassified sequences</taxon>
        <taxon>metagenomes</taxon>
        <taxon>ecological metagenomes</taxon>
    </lineage>
</organism>
<dbReference type="EMBL" id="BARS01031884">
    <property type="protein sequence ID" value="GAG23182.1"/>
    <property type="molecule type" value="Genomic_DNA"/>
</dbReference>
<dbReference type="AlphaFoldDB" id="X0WIY4"/>
<comment type="caution">
    <text evidence="1">The sequence shown here is derived from an EMBL/GenBank/DDBJ whole genome shotgun (WGS) entry which is preliminary data.</text>
</comment>
<name>X0WIY4_9ZZZZ</name>
<reference evidence="1" key="1">
    <citation type="journal article" date="2014" name="Front. Microbiol.">
        <title>High frequency of phylogenetically diverse reductive dehalogenase-homologous genes in deep subseafloor sedimentary metagenomes.</title>
        <authorList>
            <person name="Kawai M."/>
            <person name="Futagami T."/>
            <person name="Toyoda A."/>
            <person name="Takaki Y."/>
            <person name="Nishi S."/>
            <person name="Hori S."/>
            <person name="Arai W."/>
            <person name="Tsubouchi T."/>
            <person name="Morono Y."/>
            <person name="Uchiyama I."/>
            <person name="Ito T."/>
            <person name="Fujiyama A."/>
            <person name="Inagaki F."/>
            <person name="Takami H."/>
        </authorList>
    </citation>
    <scope>NUCLEOTIDE SEQUENCE</scope>
    <source>
        <strain evidence="1">Expedition CK06-06</strain>
    </source>
</reference>